<dbReference type="PANTHER" id="PTHR43737:SF1">
    <property type="entry name" value="DUF1501 DOMAIN-CONTAINING PROTEIN"/>
    <property type="match status" value="1"/>
</dbReference>
<accession>A0A517ST86</accession>
<dbReference type="AlphaFoldDB" id="A0A517ST86"/>
<dbReference type="OrthoDB" id="252987at2"/>
<keyword evidence="2" id="KW-1185">Reference proteome</keyword>
<sequence precursor="true">MLGFGSFKAQDCSGPTRRSFIKTAAAVPFTVGSTHQVLQAAQAAQQEGRVKSVIVLWLWGGPSHIDTFDPKPDAPMEYRGPFGTIPTKTSGMHFTELLPKMASRSDKFTVIRSMVTTNGGHPGAGTVGLTGYEENAGPIQPNFGAIVAKDRGSTEALPPFFYVGRGIPRDLPRRIEGYGGGTLGKAYDPFLVRADERGHVSIPQLDLLEGITPKRIQNRKALLNQLDNARRQLDSAGIEQWNRTHQSAYGLLADAEARQAFDLTQESDKTRGRYGQTTFGQGCLLARRLAEARVPYIQVNWSEYVETFSPNCDFGWDTHIFNFELLQDRHCPILDRAYSALIDDLQDRGMLDETLLIAMGEFGRTPRISNRAAREHHQHCYFSIWAGGGIEPGRCIGESDPRAEHPITRPITPLQVGTTIAELCGIGAKRRAELKVLDGGSLIHELV</sequence>
<evidence type="ECO:0000313" key="2">
    <source>
        <dbReference type="Proteomes" id="UP000315003"/>
    </source>
</evidence>
<name>A0A517ST86_9BACT</name>
<evidence type="ECO:0008006" key="3">
    <source>
        <dbReference type="Google" id="ProtNLM"/>
    </source>
</evidence>
<dbReference type="PANTHER" id="PTHR43737">
    <property type="entry name" value="BLL7424 PROTEIN"/>
    <property type="match status" value="1"/>
</dbReference>
<dbReference type="PROSITE" id="PS51318">
    <property type="entry name" value="TAT"/>
    <property type="match status" value="1"/>
</dbReference>
<dbReference type="Pfam" id="PF07394">
    <property type="entry name" value="DUF1501"/>
    <property type="match status" value="1"/>
</dbReference>
<dbReference type="Proteomes" id="UP000315003">
    <property type="component" value="Chromosome"/>
</dbReference>
<dbReference type="InterPro" id="IPR006311">
    <property type="entry name" value="TAT_signal"/>
</dbReference>
<dbReference type="RefSeq" id="WP_145271147.1">
    <property type="nucleotide sequence ID" value="NZ_CP036272.1"/>
</dbReference>
<reference evidence="1 2" key="1">
    <citation type="submission" date="2019-02" db="EMBL/GenBank/DDBJ databases">
        <title>Deep-cultivation of Planctomycetes and their phenomic and genomic characterization uncovers novel biology.</title>
        <authorList>
            <person name="Wiegand S."/>
            <person name="Jogler M."/>
            <person name="Boedeker C."/>
            <person name="Pinto D."/>
            <person name="Vollmers J."/>
            <person name="Rivas-Marin E."/>
            <person name="Kohn T."/>
            <person name="Peeters S.H."/>
            <person name="Heuer A."/>
            <person name="Rast P."/>
            <person name="Oberbeckmann S."/>
            <person name="Bunk B."/>
            <person name="Jeske O."/>
            <person name="Meyerdierks A."/>
            <person name="Storesund J.E."/>
            <person name="Kallscheuer N."/>
            <person name="Luecker S."/>
            <person name="Lage O.M."/>
            <person name="Pohl T."/>
            <person name="Merkel B.J."/>
            <person name="Hornburger P."/>
            <person name="Mueller R.-W."/>
            <person name="Bruemmer F."/>
            <person name="Labrenz M."/>
            <person name="Spormann A.M."/>
            <person name="Op den Camp H."/>
            <person name="Overmann J."/>
            <person name="Amann R."/>
            <person name="Jetten M.S.M."/>
            <person name="Mascher T."/>
            <person name="Medema M.H."/>
            <person name="Devos D.P."/>
            <person name="Kaster A.-K."/>
            <person name="Ovreas L."/>
            <person name="Rohde M."/>
            <person name="Galperin M.Y."/>
            <person name="Jogler C."/>
        </authorList>
    </citation>
    <scope>NUCLEOTIDE SEQUENCE [LARGE SCALE GENOMIC DNA]</scope>
    <source>
        <strain evidence="1 2">SV_7m_r</strain>
    </source>
</reference>
<evidence type="ECO:0000313" key="1">
    <source>
        <dbReference type="EMBL" id="QDT59330.1"/>
    </source>
</evidence>
<organism evidence="1 2">
    <name type="scientific">Stieleria bergensis</name>
    <dbReference type="NCBI Taxonomy" id="2528025"/>
    <lineage>
        <taxon>Bacteria</taxon>
        <taxon>Pseudomonadati</taxon>
        <taxon>Planctomycetota</taxon>
        <taxon>Planctomycetia</taxon>
        <taxon>Pirellulales</taxon>
        <taxon>Pirellulaceae</taxon>
        <taxon>Stieleria</taxon>
    </lineage>
</organism>
<dbReference type="InterPro" id="IPR017850">
    <property type="entry name" value="Alkaline_phosphatase_core_sf"/>
</dbReference>
<protein>
    <recommendedName>
        <fullName evidence="3">DUF1501 domain-containing protein</fullName>
    </recommendedName>
</protein>
<dbReference type="EMBL" id="CP036272">
    <property type="protein sequence ID" value="QDT59330.1"/>
    <property type="molecule type" value="Genomic_DNA"/>
</dbReference>
<proteinExistence type="predicted"/>
<dbReference type="InterPro" id="IPR010869">
    <property type="entry name" value="DUF1501"/>
</dbReference>
<gene>
    <name evidence="1" type="ORF">SV7mr_18370</name>
</gene>
<dbReference type="SUPFAM" id="SSF53649">
    <property type="entry name" value="Alkaline phosphatase-like"/>
    <property type="match status" value="1"/>
</dbReference>